<protein>
    <submittedName>
        <fullName evidence="3">Uncharacterized protein</fullName>
    </submittedName>
</protein>
<organism evidence="3 4">
    <name type="scientific">Streptomyces himalayensis subsp. himalayensis</name>
    <dbReference type="NCBI Taxonomy" id="2756131"/>
    <lineage>
        <taxon>Bacteria</taxon>
        <taxon>Bacillati</taxon>
        <taxon>Actinomycetota</taxon>
        <taxon>Actinomycetes</taxon>
        <taxon>Kitasatosporales</taxon>
        <taxon>Streptomycetaceae</taxon>
        <taxon>Streptomyces</taxon>
        <taxon>Streptomyces himalayensis</taxon>
    </lineage>
</organism>
<dbReference type="Proteomes" id="UP000545761">
    <property type="component" value="Unassembled WGS sequence"/>
</dbReference>
<feature type="region of interest" description="Disordered" evidence="1">
    <location>
        <begin position="1"/>
        <end position="20"/>
    </location>
</feature>
<reference evidence="3 4" key="1">
    <citation type="submission" date="2020-07" db="EMBL/GenBank/DDBJ databases">
        <title>Streptomyces isolated from Indian soil.</title>
        <authorList>
            <person name="Mandal S."/>
            <person name="Maiti P.K."/>
        </authorList>
    </citation>
    <scope>NUCLEOTIDE SEQUENCE [LARGE SCALE GENOMIC DNA]</scope>
    <source>
        <strain evidence="3 4">PSKA28</strain>
    </source>
</reference>
<keyword evidence="2" id="KW-0472">Membrane</keyword>
<proteinExistence type="predicted"/>
<evidence type="ECO:0000256" key="1">
    <source>
        <dbReference type="SAM" id="MobiDB-lite"/>
    </source>
</evidence>
<dbReference type="AlphaFoldDB" id="A0A7W0IAS7"/>
<keyword evidence="2" id="KW-1133">Transmembrane helix</keyword>
<dbReference type="EMBL" id="JACEHE010000014">
    <property type="protein sequence ID" value="MBA2948633.1"/>
    <property type="molecule type" value="Genomic_DNA"/>
</dbReference>
<gene>
    <name evidence="3" type="ORF">H1D24_23115</name>
</gene>
<accession>A0A7W0IAS7</accession>
<feature type="compositionally biased region" description="Basic and acidic residues" evidence="1">
    <location>
        <begin position="1"/>
        <end position="12"/>
    </location>
</feature>
<keyword evidence="2" id="KW-0812">Transmembrane</keyword>
<evidence type="ECO:0000313" key="3">
    <source>
        <dbReference type="EMBL" id="MBA2948633.1"/>
    </source>
</evidence>
<name>A0A7W0IAS7_9ACTN</name>
<sequence length="181" mass="19947">MIDPTATRENDPASHGMRSHVQESRRLSLLFTRKLRAAAVTSATVGVFLLVTATPASAANRTMWTNDGDPGGYVYFDPYGDIVIAHDSQNDGKDVHVTVWDETKDPDDFRYDLYTDGDYDGSNSSAEGSWGVPYDLAEGNCIKFRVRLVDENDHSVVVSGSTDYAQWRNNNTDPADCSSVE</sequence>
<dbReference type="RefSeq" id="WP_181659568.1">
    <property type="nucleotide sequence ID" value="NZ_JACEHE010000014.1"/>
</dbReference>
<evidence type="ECO:0000256" key="2">
    <source>
        <dbReference type="SAM" id="Phobius"/>
    </source>
</evidence>
<feature type="transmembrane region" description="Helical" evidence="2">
    <location>
        <begin position="35"/>
        <end position="53"/>
    </location>
</feature>
<comment type="caution">
    <text evidence="3">The sequence shown here is derived from an EMBL/GenBank/DDBJ whole genome shotgun (WGS) entry which is preliminary data.</text>
</comment>
<evidence type="ECO:0000313" key="4">
    <source>
        <dbReference type="Proteomes" id="UP000545761"/>
    </source>
</evidence>